<organism evidence="10 12">
    <name type="scientific">Dinothrombium tinctorium</name>
    <dbReference type="NCBI Taxonomy" id="1965070"/>
    <lineage>
        <taxon>Eukaryota</taxon>
        <taxon>Metazoa</taxon>
        <taxon>Ecdysozoa</taxon>
        <taxon>Arthropoda</taxon>
        <taxon>Chelicerata</taxon>
        <taxon>Arachnida</taxon>
        <taxon>Acari</taxon>
        <taxon>Acariformes</taxon>
        <taxon>Trombidiformes</taxon>
        <taxon>Prostigmata</taxon>
        <taxon>Anystina</taxon>
        <taxon>Parasitengona</taxon>
        <taxon>Trombidioidea</taxon>
        <taxon>Trombidiidae</taxon>
        <taxon>Dinothrombium</taxon>
    </lineage>
</organism>
<keyword evidence="7 10" id="KW-0675">Receptor</keyword>
<comment type="caution">
    <text evidence="9">Lacks conserved residue(s) required for the propagation of feature annotation.</text>
</comment>
<dbReference type="InterPro" id="IPR023415">
    <property type="entry name" value="LDLR_class-A_CS"/>
</dbReference>
<dbReference type="EMBL" id="NCKU01004969">
    <property type="protein sequence ID" value="RWS05190.1"/>
    <property type="molecule type" value="Genomic_DNA"/>
</dbReference>
<accession>A0A3S3NJF1</accession>
<dbReference type="AlphaFoldDB" id="A0A3S3NJF1"/>
<sequence>MKLNSFLKLKTFLCELNEKERRGIKCNSRAHQCKSGQCLPQYTFCNEIDDCLDGSDELPEICEKATSCPKGTHQCANNKCRSTAVLCSGVDGCGDNSDEDLCEVCYWEYKLQIK</sequence>
<dbReference type="GO" id="GO:0005886">
    <property type="term" value="C:plasma membrane"/>
    <property type="evidence" value="ECO:0007669"/>
    <property type="project" value="TreeGrafter"/>
</dbReference>
<dbReference type="CDD" id="cd00112">
    <property type="entry name" value="LDLa"/>
    <property type="match status" value="2"/>
</dbReference>
<gene>
    <name evidence="11" type="ORF">B4U79_18328</name>
    <name evidence="10" type="ORF">B4U79_18397</name>
</gene>
<dbReference type="Pfam" id="PF00057">
    <property type="entry name" value="Ldl_recept_a"/>
    <property type="match status" value="1"/>
</dbReference>
<evidence type="ECO:0000313" key="10">
    <source>
        <dbReference type="EMBL" id="RWS03902.1"/>
    </source>
</evidence>
<evidence type="ECO:0000256" key="3">
    <source>
        <dbReference type="ARBA" id="ARBA00022737"/>
    </source>
</evidence>
<dbReference type="OrthoDB" id="9978656at2759"/>
<feature type="disulfide bond" evidence="9">
    <location>
        <begin position="68"/>
        <end position="80"/>
    </location>
</feature>
<dbReference type="Gene3D" id="4.10.400.10">
    <property type="entry name" value="Low-density Lipoprotein Receptor"/>
    <property type="match status" value="2"/>
</dbReference>
<keyword evidence="8" id="KW-0325">Glycoprotein</keyword>
<feature type="disulfide bond" evidence="9">
    <location>
        <begin position="75"/>
        <end position="93"/>
    </location>
</feature>
<keyword evidence="12" id="KW-1185">Reference proteome</keyword>
<feature type="disulfide bond" evidence="9">
    <location>
        <begin position="26"/>
        <end position="38"/>
    </location>
</feature>
<name>A0A3S3NJF1_9ACAR</name>
<evidence type="ECO:0000313" key="11">
    <source>
        <dbReference type="EMBL" id="RWS05190.1"/>
    </source>
</evidence>
<keyword evidence="2" id="KW-0812">Transmembrane</keyword>
<evidence type="ECO:0000256" key="7">
    <source>
        <dbReference type="ARBA" id="ARBA00023170"/>
    </source>
</evidence>
<reference evidence="10" key="2">
    <citation type="submission" date="2018-11" db="EMBL/GenBank/DDBJ databases">
        <title>Trombidioid mite genomics.</title>
        <authorList>
            <person name="Dong X."/>
        </authorList>
    </citation>
    <scope>NUCLEOTIDE SEQUENCE</scope>
    <source>
        <strain evidence="10">UoL-WK</strain>
    </source>
</reference>
<evidence type="ECO:0000256" key="6">
    <source>
        <dbReference type="ARBA" id="ARBA00023157"/>
    </source>
</evidence>
<dbReference type="SUPFAM" id="SSF57424">
    <property type="entry name" value="LDL receptor-like module"/>
    <property type="match status" value="2"/>
</dbReference>
<evidence type="ECO:0000256" key="5">
    <source>
        <dbReference type="ARBA" id="ARBA00023136"/>
    </source>
</evidence>
<dbReference type="InterPro" id="IPR002172">
    <property type="entry name" value="LDrepeatLR_classA_rpt"/>
</dbReference>
<keyword evidence="4" id="KW-1133">Transmembrane helix</keyword>
<comment type="caution">
    <text evidence="10">The sequence shown here is derived from an EMBL/GenBank/DDBJ whole genome shotgun (WGS) entry which is preliminary data.</text>
</comment>
<keyword evidence="5" id="KW-0472">Membrane</keyword>
<dbReference type="GO" id="GO:0043235">
    <property type="term" value="C:receptor complex"/>
    <property type="evidence" value="ECO:0007669"/>
    <property type="project" value="TreeGrafter"/>
</dbReference>
<feature type="disulfide bond" evidence="9">
    <location>
        <begin position="87"/>
        <end position="102"/>
    </location>
</feature>
<evidence type="ECO:0000256" key="9">
    <source>
        <dbReference type="PROSITE-ProRule" id="PRU00124"/>
    </source>
</evidence>
<keyword evidence="3" id="KW-0677">Repeat</keyword>
<dbReference type="SMART" id="SM00192">
    <property type="entry name" value="LDLa"/>
    <property type="match status" value="2"/>
</dbReference>
<reference evidence="10 12" key="1">
    <citation type="journal article" date="2018" name="Gigascience">
        <title>Genomes of trombidid mites reveal novel predicted allergens and laterally-transferred genes associated with secondary metabolism.</title>
        <authorList>
            <person name="Dong X."/>
            <person name="Chaisiri K."/>
            <person name="Xia D."/>
            <person name="Armstrong S.D."/>
            <person name="Fang Y."/>
            <person name="Donnelly M.J."/>
            <person name="Kadowaki T."/>
            <person name="McGarry J.W."/>
            <person name="Darby A.C."/>
            <person name="Makepeace B.L."/>
        </authorList>
    </citation>
    <scope>NUCLEOTIDE SEQUENCE [LARGE SCALE GENOMIC DNA]</scope>
    <source>
        <strain evidence="10">UoL-WK</strain>
    </source>
</reference>
<proteinExistence type="predicted"/>
<dbReference type="PROSITE" id="PS50068">
    <property type="entry name" value="LDLRA_2"/>
    <property type="match status" value="2"/>
</dbReference>
<evidence type="ECO:0000313" key="12">
    <source>
        <dbReference type="Proteomes" id="UP000285301"/>
    </source>
</evidence>
<keyword evidence="6 9" id="KW-1015">Disulfide bond</keyword>
<evidence type="ECO:0000256" key="4">
    <source>
        <dbReference type="ARBA" id="ARBA00022989"/>
    </source>
</evidence>
<dbReference type="PROSITE" id="PS01209">
    <property type="entry name" value="LDLRA_1"/>
    <property type="match status" value="1"/>
</dbReference>
<evidence type="ECO:0000256" key="1">
    <source>
        <dbReference type="ARBA" id="ARBA00004167"/>
    </source>
</evidence>
<evidence type="ECO:0000256" key="8">
    <source>
        <dbReference type="ARBA" id="ARBA00023180"/>
    </source>
</evidence>
<dbReference type="InterPro" id="IPR051221">
    <property type="entry name" value="LDLR-related"/>
</dbReference>
<dbReference type="PRINTS" id="PR00261">
    <property type="entry name" value="LDLRECEPTOR"/>
</dbReference>
<protein>
    <submittedName>
        <fullName evidence="10">Sortilin-related receptor-like protein</fullName>
    </submittedName>
</protein>
<feature type="disulfide bond" evidence="9">
    <location>
        <begin position="33"/>
        <end position="51"/>
    </location>
</feature>
<dbReference type="PANTHER" id="PTHR22722">
    <property type="entry name" value="LOW-DENSITY LIPOPROTEIN RECEPTOR-RELATED PROTEIN 2-RELATED"/>
    <property type="match status" value="1"/>
</dbReference>
<dbReference type="STRING" id="1965070.A0A3S3NJF1"/>
<dbReference type="Proteomes" id="UP000285301">
    <property type="component" value="Unassembled WGS sequence"/>
</dbReference>
<dbReference type="InterPro" id="IPR036055">
    <property type="entry name" value="LDL_receptor-like_sf"/>
</dbReference>
<comment type="subcellular location">
    <subcellularLocation>
        <location evidence="1">Membrane</location>
        <topology evidence="1">Single-pass membrane protein</topology>
    </subcellularLocation>
</comment>
<evidence type="ECO:0000256" key="2">
    <source>
        <dbReference type="ARBA" id="ARBA00022692"/>
    </source>
</evidence>
<dbReference type="EMBL" id="NCKU01006033">
    <property type="protein sequence ID" value="RWS03902.1"/>
    <property type="molecule type" value="Genomic_DNA"/>
</dbReference>